<dbReference type="PANTHER" id="PTHR43031:SF1">
    <property type="entry name" value="PYRIDINE NUCLEOTIDE-DISULPHIDE OXIDOREDUCTASE"/>
    <property type="match status" value="1"/>
</dbReference>
<dbReference type="SUPFAM" id="SSF52821">
    <property type="entry name" value="Rhodanese/Cell cycle control phosphatase"/>
    <property type="match status" value="1"/>
</dbReference>
<evidence type="ECO:0000313" key="2">
    <source>
        <dbReference type="EMBL" id="GAA1956405.1"/>
    </source>
</evidence>
<dbReference type="SMART" id="SM00450">
    <property type="entry name" value="RHOD"/>
    <property type="match status" value="1"/>
</dbReference>
<keyword evidence="3" id="KW-1185">Reference proteome</keyword>
<dbReference type="Gene3D" id="3.40.250.10">
    <property type="entry name" value="Rhodanese-like domain"/>
    <property type="match status" value="1"/>
</dbReference>
<dbReference type="InterPro" id="IPR050229">
    <property type="entry name" value="GlpE_sulfurtransferase"/>
</dbReference>
<feature type="domain" description="Rhodanese" evidence="1">
    <location>
        <begin position="13"/>
        <end position="100"/>
    </location>
</feature>
<dbReference type="Proteomes" id="UP001499854">
    <property type="component" value="Unassembled WGS sequence"/>
</dbReference>
<dbReference type="PROSITE" id="PS50206">
    <property type="entry name" value="RHODANESE_3"/>
    <property type="match status" value="1"/>
</dbReference>
<dbReference type="CDD" id="cd00158">
    <property type="entry name" value="RHOD"/>
    <property type="match status" value="1"/>
</dbReference>
<dbReference type="Pfam" id="PF00581">
    <property type="entry name" value="Rhodanese"/>
    <property type="match status" value="1"/>
</dbReference>
<gene>
    <name evidence="2" type="ORF">GCM10009838_10340</name>
</gene>
<dbReference type="RefSeq" id="WP_344655758.1">
    <property type="nucleotide sequence ID" value="NZ_BAAAQM010000004.1"/>
</dbReference>
<comment type="caution">
    <text evidence="2">The sequence shown here is derived from an EMBL/GenBank/DDBJ whole genome shotgun (WGS) entry which is preliminary data.</text>
</comment>
<reference evidence="2 3" key="1">
    <citation type="journal article" date="2019" name="Int. J. Syst. Evol. Microbiol.">
        <title>The Global Catalogue of Microorganisms (GCM) 10K type strain sequencing project: providing services to taxonomists for standard genome sequencing and annotation.</title>
        <authorList>
            <consortium name="The Broad Institute Genomics Platform"/>
            <consortium name="The Broad Institute Genome Sequencing Center for Infectious Disease"/>
            <person name="Wu L."/>
            <person name="Ma J."/>
        </authorList>
    </citation>
    <scope>NUCLEOTIDE SEQUENCE [LARGE SCALE GENOMIC DNA]</scope>
    <source>
        <strain evidence="2 3">JCM 16013</strain>
    </source>
</reference>
<evidence type="ECO:0000259" key="1">
    <source>
        <dbReference type="PROSITE" id="PS50206"/>
    </source>
</evidence>
<dbReference type="InterPro" id="IPR001763">
    <property type="entry name" value="Rhodanese-like_dom"/>
</dbReference>
<proteinExistence type="predicted"/>
<dbReference type="PANTHER" id="PTHR43031">
    <property type="entry name" value="FAD-DEPENDENT OXIDOREDUCTASE"/>
    <property type="match status" value="1"/>
</dbReference>
<accession>A0ABN2QQL2</accession>
<protein>
    <recommendedName>
        <fullName evidence="1">Rhodanese domain-containing protein</fullName>
    </recommendedName>
</protein>
<sequence length="105" mass="11267">MNEIDQESFAAEHAAGAFVVDVREAWEYTGGHVPGAWLIPLNRLPSALVELSRTDPVYVICASGDRSKAAAWFLNAAGLRAFSVTDGTGGWVRAGRPIVIGARKR</sequence>
<dbReference type="EMBL" id="BAAAQM010000004">
    <property type="protein sequence ID" value="GAA1956405.1"/>
    <property type="molecule type" value="Genomic_DNA"/>
</dbReference>
<organism evidence="2 3">
    <name type="scientific">Catenulispora subtropica</name>
    <dbReference type="NCBI Taxonomy" id="450798"/>
    <lineage>
        <taxon>Bacteria</taxon>
        <taxon>Bacillati</taxon>
        <taxon>Actinomycetota</taxon>
        <taxon>Actinomycetes</taxon>
        <taxon>Catenulisporales</taxon>
        <taxon>Catenulisporaceae</taxon>
        <taxon>Catenulispora</taxon>
    </lineage>
</organism>
<name>A0ABN2QQL2_9ACTN</name>
<dbReference type="InterPro" id="IPR036873">
    <property type="entry name" value="Rhodanese-like_dom_sf"/>
</dbReference>
<evidence type="ECO:0000313" key="3">
    <source>
        <dbReference type="Proteomes" id="UP001499854"/>
    </source>
</evidence>